<keyword evidence="2" id="KW-1185">Reference proteome</keyword>
<gene>
    <name evidence="1" type="ORF">GU334_10670</name>
</gene>
<dbReference type="EMBL" id="CP047628">
    <property type="protein sequence ID" value="QIW59336.1"/>
    <property type="molecule type" value="Genomic_DNA"/>
</dbReference>
<protein>
    <submittedName>
        <fullName evidence="1">Uncharacterized protein</fullName>
    </submittedName>
</protein>
<dbReference type="AlphaFoldDB" id="A0A290QB91"/>
<organism evidence="1 2">
    <name type="scientific">Pseudolactococcus raffinolactis</name>
    <dbReference type="NCBI Taxonomy" id="1366"/>
    <lineage>
        <taxon>Bacteria</taxon>
        <taxon>Bacillati</taxon>
        <taxon>Bacillota</taxon>
        <taxon>Bacilli</taxon>
        <taxon>Lactobacillales</taxon>
        <taxon>Streptococcaceae</taxon>
        <taxon>Pseudolactococcus</taxon>
    </lineage>
</organism>
<reference evidence="1 2" key="1">
    <citation type="submission" date="2019-12" db="EMBL/GenBank/DDBJ databases">
        <title>Whole genome sequences of Lactococcus raffinolactis strains isolated from sewage.</title>
        <authorList>
            <person name="Ybazeta G."/>
            <person name="Ross M."/>
            <person name="Brabant-Kirwan D."/>
            <person name="Saleh M."/>
            <person name="Dillon J.A."/>
            <person name="Splinter K."/>
            <person name="Nokhbeh R."/>
        </authorList>
    </citation>
    <scope>NUCLEOTIDE SEQUENCE [LARGE SCALE GENOMIC DNA]</scope>
    <source>
        <strain evidence="1 2">Lr_19_14</strain>
    </source>
</reference>
<sequence>MKNYLHKFYQSFSMLAMVWIIVTAVIGKPISRLSAIGILVAAVIVAIVPDEWFEKVINMIHQ</sequence>
<evidence type="ECO:0000313" key="1">
    <source>
        <dbReference type="EMBL" id="QIW59336.1"/>
    </source>
</evidence>
<dbReference type="KEGG" id="lrn:CMV25_04435"/>
<dbReference type="Proteomes" id="UP000501558">
    <property type="component" value="Chromosome"/>
</dbReference>
<proteinExistence type="predicted"/>
<accession>A0A290QB91</accession>
<dbReference type="RefSeq" id="WP_096039696.1">
    <property type="nucleotide sequence ID" value="NZ_CP023392.1"/>
</dbReference>
<evidence type="ECO:0000313" key="2">
    <source>
        <dbReference type="Proteomes" id="UP000501558"/>
    </source>
</evidence>
<name>A0A290QB91_9LACT</name>